<organism evidence="1 2">
    <name type="scientific">Manihot esculenta</name>
    <name type="common">Cassava</name>
    <name type="synonym">Jatropha manihot</name>
    <dbReference type="NCBI Taxonomy" id="3983"/>
    <lineage>
        <taxon>Eukaryota</taxon>
        <taxon>Viridiplantae</taxon>
        <taxon>Streptophyta</taxon>
        <taxon>Embryophyta</taxon>
        <taxon>Tracheophyta</taxon>
        <taxon>Spermatophyta</taxon>
        <taxon>Magnoliopsida</taxon>
        <taxon>eudicotyledons</taxon>
        <taxon>Gunneridae</taxon>
        <taxon>Pentapetalae</taxon>
        <taxon>rosids</taxon>
        <taxon>fabids</taxon>
        <taxon>Malpighiales</taxon>
        <taxon>Euphorbiaceae</taxon>
        <taxon>Crotonoideae</taxon>
        <taxon>Manihoteae</taxon>
        <taxon>Manihot</taxon>
    </lineage>
</organism>
<comment type="caution">
    <text evidence="1">The sequence shown here is derived from an EMBL/GenBank/DDBJ whole genome shotgun (WGS) entry which is preliminary data.</text>
</comment>
<reference evidence="2" key="1">
    <citation type="journal article" date="2016" name="Nat. Biotechnol.">
        <title>Sequencing wild and cultivated cassava and related species reveals extensive interspecific hybridization and genetic diversity.</title>
        <authorList>
            <person name="Bredeson J.V."/>
            <person name="Lyons J.B."/>
            <person name="Prochnik S.E."/>
            <person name="Wu G.A."/>
            <person name="Ha C.M."/>
            <person name="Edsinger-Gonzales E."/>
            <person name="Grimwood J."/>
            <person name="Schmutz J."/>
            <person name="Rabbi I.Y."/>
            <person name="Egesi C."/>
            <person name="Nauluvula P."/>
            <person name="Lebot V."/>
            <person name="Ndunguru J."/>
            <person name="Mkamilo G."/>
            <person name="Bart R.S."/>
            <person name="Setter T.L."/>
            <person name="Gleadow R.M."/>
            <person name="Kulakow P."/>
            <person name="Ferguson M.E."/>
            <person name="Rounsley S."/>
            <person name="Rokhsar D.S."/>
        </authorList>
    </citation>
    <scope>NUCLEOTIDE SEQUENCE [LARGE SCALE GENOMIC DNA]</scope>
    <source>
        <strain evidence="2">cv. AM560-2</strain>
    </source>
</reference>
<dbReference type="Proteomes" id="UP000091857">
    <property type="component" value="Chromosome 7"/>
</dbReference>
<evidence type="ECO:0000313" key="1">
    <source>
        <dbReference type="EMBL" id="KAG8651561.1"/>
    </source>
</evidence>
<sequence>MSNVEDTKNPDFRRKILVGQAKAEGIVHLSSEEMASDEMQQKNEQIKQKALFHSELGGAPKATMDQFKCGRCGNARPPIIKCKLGVLMSL</sequence>
<accession>A0ACB7HHE2</accession>
<proteinExistence type="predicted"/>
<gene>
    <name evidence="1" type="ORF">MANES_07G142301v8</name>
</gene>
<evidence type="ECO:0000313" key="2">
    <source>
        <dbReference type="Proteomes" id="UP000091857"/>
    </source>
</evidence>
<keyword evidence="2" id="KW-1185">Reference proteome</keyword>
<name>A0ACB7HHE2_MANES</name>
<protein>
    <submittedName>
        <fullName evidence="1">Uncharacterized protein</fullName>
    </submittedName>
</protein>
<dbReference type="EMBL" id="CM004393">
    <property type="protein sequence ID" value="KAG8651561.1"/>
    <property type="molecule type" value="Genomic_DNA"/>
</dbReference>